<organism evidence="2 3">
    <name type="scientific">Glycomyces paridis</name>
    <dbReference type="NCBI Taxonomy" id="2126555"/>
    <lineage>
        <taxon>Bacteria</taxon>
        <taxon>Bacillati</taxon>
        <taxon>Actinomycetota</taxon>
        <taxon>Actinomycetes</taxon>
        <taxon>Glycomycetales</taxon>
        <taxon>Glycomycetaceae</taxon>
        <taxon>Glycomyces</taxon>
    </lineage>
</organism>
<accession>A0A4S8P2N2</accession>
<evidence type="ECO:0000256" key="1">
    <source>
        <dbReference type="ARBA" id="ARBA00005254"/>
    </source>
</evidence>
<dbReference type="RefSeq" id="WP_136531883.1">
    <property type="nucleotide sequence ID" value="NZ_STGX01000020.1"/>
</dbReference>
<dbReference type="Proteomes" id="UP000305792">
    <property type="component" value="Unassembled WGS sequence"/>
</dbReference>
<dbReference type="InterPro" id="IPR051683">
    <property type="entry name" value="Enoyl-CoA_Hydratase/Isomerase"/>
</dbReference>
<keyword evidence="3" id="KW-1185">Reference proteome</keyword>
<sequence length="254" mass="26510">MNGNDALIKYWPARNVASITLDAPDRRNALSIRMIAQLREALAAAVADDQVRVVLIDHTGPVFCAGADLKESAAATCLEELPAAHLAELLADLCESPKPVVALAKGGAKGGGLGLLAAADVTVLEGNQSFAFSEVRLGVVPAVIAPVVARHLSPAQMRSVFLLGDPFEAYGSGVGLFTHTVVEGMGDKRAAEVVQSLVAGGPSAQAGIKVLTATPNLRQELRDAAAVTAEYFFSEEGREGVRSFIEKRAPSWVG</sequence>
<dbReference type="AlphaFoldDB" id="A0A4S8P2N2"/>
<comment type="similarity">
    <text evidence="1">Belongs to the enoyl-CoA hydratase/isomerase family.</text>
</comment>
<dbReference type="GO" id="GO:0003824">
    <property type="term" value="F:catalytic activity"/>
    <property type="evidence" value="ECO:0007669"/>
    <property type="project" value="UniProtKB-ARBA"/>
</dbReference>
<reference evidence="2 3" key="1">
    <citation type="journal article" date="2018" name="Int. J. Syst. Evol. Microbiol.">
        <title>Glycomyces paridis sp. nov., isolated from the medicinal plant Paris polyphylla.</title>
        <authorList>
            <person name="Fang X.M."/>
            <person name="Bai J.L."/>
            <person name="Su J."/>
            <person name="Zhao L.L."/>
            <person name="Liu H.Y."/>
            <person name="Ma B.P."/>
            <person name="Zhang Y.Q."/>
            <person name="Yu L.Y."/>
        </authorList>
    </citation>
    <scope>NUCLEOTIDE SEQUENCE [LARGE SCALE GENOMIC DNA]</scope>
    <source>
        <strain evidence="2 3">CPCC 204357</strain>
    </source>
</reference>
<evidence type="ECO:0000313" key="3">
    <source>
        <dbReference type="Proteomes" id="UP000305792"/>
    </source>
</evidence>
<proteinExistence type="inferred from homology"/>
<dbReference type="Gene3D" id="3.90.226.10">
    <property type="entry name" value="2-enoyl-CoA Hydratase, Chain A, domain 1"/>
    <property type="match status" value="1"/>
</dbReference>
<dbReference type="InterPro" id="IPR029045">
    <property type="entry name" value="ClpP/crotonase-like_dom_sf"/>
</dbReference>
<dbReference type="PANTHER" id="PTHR42964">
    <property type="entry name" value="ENOYL-COA HYDRATASE"/>
    <property type="match status" value="1"/>
</dbReference>
<gene>
    <name evidence="2" type="ORF">E9998_22190</name>
</gene>
<dbReference type="PANTHER" id="PTHR42964:SF1">
    <property type="entry name" value="POLYKETIDE BIOSYNTHESIS ENOYL-COA HYDRATASE PKSH-RELATED"/>
    <property type="match status" value="1"/>
</dbReference>
<dbReference type="SUPFAM" id="SSF52096">
    <property type="entry name" value="ClpP/crotonase"/>
    <property type="match status" value="1"/>
</dbReference>
<name>A0A4S8P2N2_9ACTN</name>
<dbReference type="CDD" id="cd06558">
    <property type="entry name" value="crotonase-like"/>
    <property type="match status" value="1"/>
</dbReference>
<dbReference type="EMBL" id="STGX01000020">
    <property type="protein sequence ID" value="THV24333.1"/>
    <property type="molecule type" value="Genomic_DNA"/>
</dbReference>
<evidence type="ECO:0000313" key="2">
    <source>
        <dbReference type="EMBL" id="THV24333.1"/>
    </source>
</evidence>
<dbReference type="OrthoDB" id="370015at2"/>
<comment type="caution">
    <text evidence="2">The sequence shown here is derived from an EMBL/GenBank/DDBJ whole genome shotgun (WGS) entry which is preliminary data.</text>
</comment>
<dbReference type="InterPro" id="IPR001753">
    <property type="entry name" value="Enoyl-CoA_hydra/iso"/>
</dbReference>
<dbReference type="Pfam" id="PF00378">
    <property type="entry name" value="ECH_1"/>
    <property type="match status" value="1"/>
</dbReference>
<dbReference type="InterPro" id="IPR014748">
    <property type="entry name" value="Enoyl-CoA_hydra_C"/>
</dbReference>
<protein>
    <submittedName>
        <fullName evidence="2">Enoyl-CoA hydratase</fullName>
    </submittedName>
</protein>
<dbReference type="Gene3D" id="1.10.12.10">
    <property type="entry name" value="Lyase 2-enoyl-coa Hydratase, Chain A, domain 2"/>
    <property type="match status" value="1"/>
</dbReference>